<comment type="subcellular location">
    <subcellularLocation>
        <location evidence="1">Membrane</location>
        <topology evidence="1">Multi-pass membrane protein</topology>
    </subcellularLocation>
</comment>
<evidence type="ECO:0000256" key="4">
    <source>
        <dbReference type="ARBA" id="ARBA00022989"/>
    </source>
</evidence>
<dbReference type="InterPro" id="IPR025667">
    <property type="entry name" value="SprB_repeat"/>
</dbReference>
<sequence>MKQLYRIIFLFFLIISVNNLNARINTHYLDKEKKILGKDVNDLALPTATITASASSVCINGTQPVITFTGIGGTAPYTFTYKINGGPDASIVSAGTGDIATLSVPTTAVGDFIYTLVSVMDSSSPSQSQNQTGTVTVKVNALPVVDFTFTNDNTCSGTAVQFNSAIAGFGTYTYAWDFGDGFTSTSQNPSHSFTSLGCSTGTFSVKLIVTDTSGGCSVSTSHNVTVKQKPDINFKDNNSSFSPFSNCQNASALNPTYTISVGNSSVSTSCITSYTIDWGDGSSTSNFTTFPQTHAYSQLGAYNMIITALGTNGCSNSKTYVVKNVTNPSGGIVSPGSTTNLCAPTVNIDFAISAWGNNSIGTVYDIDYGDNSAIVHLTQSQLESSLQYNATNPSASANYLIPHSYTTTSCPGSEFIVKLTVTNACGFTTATVSNISVFVKPVANFTVPANVCSNASILFTNTTISGFNQNCNQDSIYTWNFGDGSPEQQSVKNSNHTYTTPGNYTVTLTAEGYCGKSIKTQPICIESPLVSQFTVDTNSGCAPLAVNATNTTNITNVCTAPTYLWNVTYTNLNCDVVSANPAFTNGTNLNSANPSFNFVAPGTYTLKLTVTNSCGSTSTTQIITVKKPPTAIINAIPNACGTATISPTAVVQGCAPVSSVLTYAWSFPGGTPATANTAIPGTITYNTSGDYEVSLTVTNECVISTIATKTFSVSKKPVLTNTALTQTICSGSSTDLVNLTADTAGTTFSWTATATSGITGFMTSGVTNTIPVQTIATTNTSAGTVTYAITPSLNGCSGTVVNYVVTVNPAPNITTQPASNTICQNGTLSVLSVILNTSVGAPTYQWYSNTSNNATTGTPLSGETNATYAPPSTTIGTIYYYCIIALGGSGGCSSITSAIANITITAGATVTLQPTASQNLCIGGTIAPSLTVSYSGGTGIPSYQWFSNTTNTNSGGILISSATNSSYTPPTFPVTGVNYFYAVITLSGNGCGPITSNTAEVKVVADPTVTSQPLATQTLCQSVAPTDLSVTAAGDVSVGALSYQWYSNGTNSNSGGTLLSGATNTTFTPPTASVGTRYYYCEISQSGLGCNAKSNVATVIVNLAPAITLQPSSSTLCLGATPTLLKVAYSNGVGTPQYQWYSNTTNSTIGSASILGATNDNFNPPDITVGTTYYYCIITLSSGGCSVLTSAIAEIKINQNPVIANKSAVICSGTAFTVAPDNSSGDIVPVGTTYTWTTPVINPSNAVNGALAETIPQNNISQTLINKTTSPATVTYTVSPISGSCVGTNFTIVVTVNPSINPNSIITNGTCFGINNGSIQTNITGGIPFATGTPYLISWIGPNGFTSNAASISNLQAGDYTLSVLDDGGCPFSKSYKITEPDAIVIETDQEKDITCFDNADGAIAITIAGGTLNYTYTWTKNGTSFANTEDLSNLSPGVYAVSVSDSNNCGPETATFTITEPPVLALNLVSQTNILCFGTATGAIDINVAGGTPVQISPGVFDYNYAWTGPNGFTSSNKNLNAIFAGTYNLTVTDNSGCSKNLAVLLTQTPEIIITATTTPIICYGDNNASINIAVSGGIAPYTIQWSNLGTGLFQDNLSAGDYLITVTDANDCVKTLNVNIPEAPIFTINPVVKNISCFGMNDGSINLNLVGGISPIKLVWSDGSTAGLTRNNLGPGTYTVTITDGKPCTISRTFIILEPQKLVLSANVTHAFDCDNANSGAINLLVAGGTPPFTYAWSNGATTEDLTAISAGNYSVSVTDARGCTKSIQNAINRQPPIVIGVDTKTDFNCETKYVKQTFVAQVSGGMPPYQLSWSSGTVSGANNEMMNTNQNGTVVLGVTDNLGCTANYSFNVKNPVLGNPDFTTNSIGFSTYGIYSIIDPIQFTNTATGDYINIAWDFGDGSVSNEVNPIHSFVKEGSYVVTQTITYPFGCIYTHIITLTVDKGYELMSPNGFTPNGDGINETFKPVFVGLKSLQLDVYDTWGELVYSETGETLQGWDGKVKGKESENGNYYYKVKATTFYGTVVSKDGPFTLIK</sequence>
<dbReference type="Gene3D" id="2.60.40.740">
    <property type="match status" value="3"/>
</dbReference>
<evidence type="ECO:0000313" key="8">
    <source>
        <dbReference type="EMBL" id="MDI5949742.1"/>
    </source>
</evidence>
<keyword evidence="9" id="KW-1185">Reference proteome</keyword>
<feature type="domain" description="PKD" evidence="6">
    <location>
        <begin position="143"/>
        <end position="226"/>
    </location>
</feature>
<dbReference type="Proteomes" id="UP001228643">
    <property type="component" value="Unassembled WGS sequence"/>
</dbReference>
<dbReference type="SMART" id="SM00089">
    <property type="entry name" value="PKD"/>
    <property type="match status" value="6"/>
</dbReference>
<keyword evidence="2" id="KW-0812">Transmembrane</keyword>
<keyword evidence="3" id="KW-0677">Repeat</keyword>
<dbReference type="InterPro" id="IPR007110">
    <property type="entry name" value="Ig-like_dom"/>
</dbReference>
<feature type="domain" description="PKD" evidence="6">
    <location>
        <begin position="272"/>
        <end position="322"/>
    </location>
</feature>
<comment type="caution">
    <text evidence="8">The sequence shown here is derived from an EMBL/GenBank/DDBJ whole genome shotgun (WGS) entry which is preliminary data.</text>
</comment>
<feature type="domain" description="PKD" evidence="6">
    <location>
        <begin position="583"/>
        <end position="632"/>
    </location>
</feature>
<dbReference type="InterPro" id="IPR013783">
    <property type="entry name" value="Ig-like_fold"/>
</dbReference>
<dbReference type="GO" id="GO:0006816">
    <property type="term" value="P:calcium ion transport"/>
    <property type="evidence" value="ECO:0007669"/>
    <property type="project" value="TreeGrafter"/>
</dbReference>
<keyword evidence="5" id="KW-0472">Membrane</keyword>
<evidence type="ECO:0000259" key="7">
    <source>
        <dbReference type="PROSITE" id="PS50835"/>
    </source>
</evidence>
<dbReference type="InterPro" id="IPR026341">
    <property type="entry name" value="T9SS_type_B"/>
</dbReference>
<feature type="domain" description="Ig-like" evidence="7">
    <location>
        <begin position="1007"/>
        <end position="1097"/>
    </location>
</feature>
<dbReference type="Gene3D" id="2.60.40.10">
    <property type="entry name" value="Immunoglobulins"/>
    <property type="match status" value="9"/>
</dbReference>
<dbReference type="Pfam" id="PF18911">
    <property type="entry name" value="PKD_4"/>
    <property type="match status" value="3"/>
</dbReference>
<dbReference type="GO" id="GO:0005886">
    <property type="term" value="C:plasma membrane"/>
    <property type="evidence" value="ECO:0007669"/>
    <property type="project" value="TreeGrafter"/>
</dbReference>
<dbReference type="Pfam" id="PF19406">
    <property type="entry name" value="PKD_5"/>
    <property type="match status" value="2"/>
</dbReference>
<keyword evidence="4" id="KW-1133">Transmembrane helix</keyword>
<dbReference type="NCBIfam" id="TIGR04131">
    <property type="entry name" value="Bac_Flav_CTERM"/>
    <property type="match status" value="1"/>
</dbReference>
<dbReference type="InterPro" id="IPR022409">
    <property type="entry name" value="PKD/Chitinase_dom"/>
</dbReference>
<dbReference type="Gene3D" id="2.60.40.2700">
    <property type="match status" value="2"/>
</dbReference>
<feature type="domain" description="PKD" evidence="6">
    <location>
        <begin position="662"/>
        <end position="699"/>
    </location>
</feature>
<organism evidence="8 9">
    <name type="scientific">Flavobacterium yafengii</name>
    <dbReference type="NCBI Taxonomy" id="3041253"/>
    <lineage>
        <taxon>Bacteria</taxon>
        <taxon>Pseudomonadati</taxon>
        <taxon>Bacteroidota</taxon>
        <taxon>Flavobacteriia</taxon>
        <taxon>Flavobacteriales</taxon>
        <taxon>Flavobacteriaceae</taxon>
        <taxon>Flavobacterium</taxon>
    </lineage>
</organism>
<evidence type="ECO:0000256" key="3">
    <source>
        <dbReference type="ARBA" id="ARBA00022737"/>
    </source>
</evidence>
<evidence type="ECO:0000256" key="2">
    <source>
        <dbReference type="ARBA" id="ARBA00022692"/>
    </source>
</evidence>
<dbReference type="GO" id="GO:0005261">
    <property type="term" value="F:monoatomic cation channel activity"/>
    <property type="evidence" value="ECO:0007669"/>
    <property type="project" value="TreeGrafter"/>
</dbReference>
<evidence type="ECO:0000259" key="6">
    <source>
        <dbReference type="PROSITE" id="PS50093"/>
    </source>
</evidence>
<proteinExistence type="predicted"/>
<dbReference type="InterPro" id="IPR045828">
    <property type="entry name" value="PKD_Bacteroidetes"/>
</dbReference>
<evidence type="ECO:0000313" key="9">
    <source>
        <dbReference type="Proteomes" id="UP001228643"/>
    </source>
</evidence>
<dbReference type="InterPro" id="IPR035986">
    <property type="entry name" value="PKD_dom_sf"/>
</dbReference>
<evidence type="ECO:0000256" key="5">
    <source>
        <dbReference type="ARBA" id="ARBA00023136"/>
    </source>
</evidence>
<dbReference type="PROSITE" id="PS50093">
    <property type="entry name" value="PKD"/>
    <property type="match status" value="6"/>
</dbReference>
<dbReference type="Pfam" id="PF13585">
    <property type="entry name" value="CHU_C"/>
    <property type="match status" value="1"/>
</dbReference>
<dbReference type="EMBL" id="JASCRY010000002">
    <property type="protein sequence ID" value="MDI5949742.1"/>
    <property type="molecule type" value="Genomic_DNA"/>
</dbReference>
<dbReference type="PANTHER" id="PTHR46730">
    <property type="entry name" value="POLYCYSTIN-1"/>
    <property type="match status" value="1"/>
</dbReference>
<dbReference type="Pfam" id="PF13573">
    <property type="entry name" value="SprB"/>
    <property type="match status" value="4"/>
</dbReference>
<reference evidence="8 9" key="1">
    <citation type="submission" date="2023-04" db="EMBL/GenBank/DDBJ databases">
        <title>Two novel species of Flavobacterium.</title>
        <authorList>
            <person name="Liu Q."/>
            <person name="Xin Y.-H."/>
        </authorList>
    </citation>
    <scope>NUCLEOTIDE SEQUENCE [LARGE SCALE GENOMIC DNA]</scope>
    <source>
        <strain evidence="8 9">LB2P87</strain>
    </source>
</reference>
<accession>A0AAW6TRK2</accession>
<dbReference type="PROSITE" id="PS50835">
    <property type="entry name" value="IG_LIKE"/>
    <property type="match status" value="1"/>
</dbReference>
<protein>
    <submittedName>
        <fullName evidence="8">PKD domain-containing protein</fullName>
    </submittedName>
</protein>
<dbReference type="InterPro" id="IPR000601">
    <property type="entry name" value="PKD_dom"/>
</dbReference>
<dbReference type="PANTHER" id="PTHR46730:SF1">
    <property type="entry name" value="PLAT DOMAIN-CONTAINING PROTEIN"/>
    <property type="match status" value="1"/>
</dbReference>
<dbReference type="Pfam" id="PF00801">
    <property type="entry name" value="PKD"/>
    <property type="match status" value="1"/>
</dbReference>
<gene>
    <name evidence="8" type="ORF">QLS97_08780</name>
</gene>
<feature type="domain" description="PKD" evidence="6">
    <location>
        <begin position="1884"/>
        <end position="1944"/>
    </location>
</feature>
<name>A0AAW6TRK2_9FLAO</name>
<feature type="domain" description="PKD" evidence="6">
    <location>
        <begin position="477"/>
        <end position="532"/>
    </location>
</feature>
<dbReference type="SUPFAM" id="SSF49299">
    <property type="entry name" value="PKD domain"/>
    <property type="match status" value="6"/>
</dbReference>
<dbReference type="CDD" id="cd00146">
    <property type="entry name" value="PKD"/>
    <property type="match status" value="4"/>
</dbReference>
<dbReference type="RefSeq" id="WP_282715983.1">
    <property type="nucleotide sequence ID" value="NZ_JASCRY010000002.1"/>
</dbReference>
<evidence type="ECO:0000256" key="1">
    <source>
        <dbReference type="ARBA" id="ARBA00004141"/>
    </source>
</evidence>